<reference evidence="2" key="1">
    <citation type="submission" date="2020-05" db="EMBL/GenBank/DDBJ databases">
        <authorList>
            <person name="Chiriac C."/>
            <person name="Salcher M."/>
            <person name="Ghai R."/>
            <person name="Kavagutti S V."/>
        </authorList>
    </citation>
    <scope>NUCLEOTIDE SEQUENCE</scope>
</reference>
<proteinExistence type="predicted"/>
<accession>A0A6J7AUF4</accession>
<feature type="compositionally biased region" description="Polar residues" evidence="1">
    <location>
        <begin position="59"/>
        <end position="70"/>
    </location>
</feature>
<gene>
    <name evidence="2" type="ORF">UFOPK3204_01861</name>
</gene>
<sequence length="119" mass="12281">MFLVGDDRGFGLVLITRADCHRPGGELRVGSDLSAHRGPTGGAQGGAEYVAAHARSTQHEVNTCIQQPTSAHPRPLCGPDDSAHNPPARARGARSPVERGDPATGSPVHGHPPNAVISS</sequence>
<evidence type="ECO:0000256" key="1">
    <source>
        <dbReference type="SAM" id="MobiDB-lite"/>
    </source>
</evidence>
<protein>
    <submittedName>
        <fullName evidence="2">Unannotated protein</fullName>
    </submittedName>
</protein>
<dbReference type="EMBL" id="CAFABK010000157">
    <property type="protein sequence ID" value="CAB4835938.1"/>
    <property type="molecule type" value="Genomic_DNA"/>
</dbReference>
<feature type="region of interest" description="Disordered" evidence="1">
    <location>
        <begin position="23"/>
        <end position="119"/>
    </location>
</feature>
<name>A0A6J7AUF4_9ZZZZ</name>
<organism evidence="2">
    <name type="scientific">freshwater metagenome</name>
    <dbReference type="NCBI Taxonomy" id="449393"/>
    <lineage>
        <taxon>unclassified sequences</taxon>
        <taxon>metagenomes</taxon>
        <taxon>ecological metagenomes</taxon>
    </lineage>
</organism>
<evidence type="ECO:0000313" key="2">
    <source>
        <dbReference type="EMBL" id="CAB4835938.1"/>
    </source>
</evidence>
<dbReference type="AlphaFoldDB" id="A0A6J7AUF4"/>